<keyword evidence="1" id="KW-0436">Ligase</keyword>
<dbReference type="SUPFAM" id="SSF100950">
    <property type="entry name" value="NagB/RpiA/CoA transferase-like"/>
    <property type="match status" value="1"/>
</dbReference>
<dbReference type="AlphaFoldDB" id="A0A7J3M5D7"/>
<accession>A0A7J3M5D7</accession>
<reference evidence="1" key="1">
    <citation type="journal article" date="2020" name="mSystems">
        <title>Genome- and Community-Level Interaction Insights into Carbon Utilization and Element Cycling Functions of Hydrothermarchaeota in Hydrothermal Sediment.</title>
        <authorList>
            <person name="Zhou Z."/>
            <person name="Liu Y."/>
            <person name="Xu W."/>
            <person name="Pan J."/>
            <person name="Luo Z.H."/>
            <person name="Li M."/>
        </authorList>
    </citation>
    <scope>NUCLEOTIDE SEQUENCE [LARGE SCALE GENOMIC DNA]</scope>
    <source>
        <strain evidence="1">SpSt-587</strain>
    </source>
</reference>
<dbReference type="PANTHER" id="PTHR13017">
    <property type="entry name" value="5-FORMYLTETRAHYDROFOLATE CYCLO-LIGASE-RELATED"/>
    <property type="match status" value="1"/>
</dbReference>
<organism evidence="1">
    <name type="scientific">Archaeoglobus fulgidus</name>
    <dbReference type="NCBI Taxonomy" id="2234"/>
    <lineage>
        <taxon>Archaea</taxon>
        <taxon>Methanobacteriati</taxon>
        <taxon>Methanobacteriota</taxon>
        <taxon>Archaeoglobi</taxon>
        <taxon>Archaeoglobales</taxon>
        <taxon>Archaeoglobaceae</taxon>
        <taxon>Archaeoglobus</taxon>
    </lineage>
</organism>
<name>A0A7J3M5D7_ARCFL</name>
<dbReference type="InterPro" id="IPR037171">
    <property type="entry name" value="NagB/RpiA_transferase-like"/>
</dbReference>
<dbReference type="InterPro" id="IPR024185">
    <property type="entry name" value="FTHF_cligase-like_sf"/>
</dbReference>
<proteinExistence type="predicted"/>
<dbReference type="GO" id="GO:0016874">
    <property type="term" value="F:ligase activity"/>
    <property type="evidence" value="ECO:0007669"/>
    <property type="project" value="UniProtKB-KW"/>
</dbReference>
<gene>
    <name evidence="1" type="ORF">ENT52_07265</name>
</gene>
<dbReference type="EMBL" id="DSYZ01000135">
    <property type="protein sequence ID" value="HGT83505.1"/>
    <property type="molecule type" value="Genomic_DNA"/>
</dbReference>
<comment type="caution">
    <text evidence="1">The sequence shown here is derived from an EMBL/GenBank/DDBJ whole genome shotgun (WGS) entry which is preliminary data.</text>
</comment>
<dbReference type="GO" id="GO:0005737">
    <property type="term" value="C:cytoplasm"/>
    <property type="evidence" value="ECO:0007669"/>
    <property type="project" value="TreeGrafter"/>
</dbReference>
<dbReference type="PANTHER" id="PTHR13017:SF0">
    <property type="entry name" value="METHENYLTETRAHYDROFOLATE SYNTHASE DOMAIN-CONTAINING PROTEIN"/>
    <property type="match status" value="1"/>
</dbReference>
<sequence>MFKSKEEVREFVWKKIAPFCSFPPPYGRIPNFRTAKKACEKIRELEEYQRAECIFSAPDSVLLRLREIALEDGKTLLAVLPRMTGFVVLKERVKPTIEALKHAKRADLAKLKGKVGVFAQGCVAVDLNGNRIGKGSGFGDREYEILKKSGVLAENAIFVVVAHEIQVFSDLSYLMQEHDAKADVILTPEKIIRVRSDRRSLS</sequence>
<dbReference type="Gene3D" id="3.40.50.10420">
    <property type="entry name" value="NagB/RpiA/CoA transferase-like"/>
    <property type="match status" value="1"/>
</dbReference>
<dbReference type="Pfam" id="PF01812">
    <property type="entry name" value="5-FTHF_cyc-lig"/>
    <property type="match status" value="1"/>
</dbReference>
<protein>
    <submittedName>
        <fullName evidence="1">5-formyltetrahydrofolate cyclo-ligase</fullName>
    </submittedName>
</protein>
<dbReference type="InterPro" id="IPR002698">
    <property type="entry name" value="FTHF_cligase"/>
</dbReference>
<evidence type="ECO:0000313" key="1">
    <source>
        <dbReference type="EMBL" id="HGT83505.1"/>
    </source>
</evidence>